<reference evidence="1 2" key="1">
    <citation type="submission" date="2018-08" db="EMBL/GenBank/DDBJ databases">
        <title>Genome Sequence of Clavibacter michiganensis Subspecies type strains, and the Atypical Peach-Colored Strains Isolated from Tomato.</title>
        <authorList>
            <person name="Osdaghi E."/>
            <person name="Portier P."/>
            <person name="Briand M."/>
            <person name="Jacques M.-A."/>
        </authorList>
    </citation>
    <scope>NUCLEOTIDE SEQUENCE [LARGE SCALE GENOMIC DNA]</scope>
    <source>
        <strain evidence="1 2">CFBP 8615</strain>
    </source>
</reference>
<keyword evidence="2" id="KW-1185">Reference proteome</keyword>
<name>A0A399T1D2_9MICO</name>
<dbReference type="Proteomes" id="UP000266484">
    <property type="component" value="Unassembled WGS sequence"/>
</dbReference>
<evidence type="ECO:0008006" key="3">
    <source>
        <dbReference type="Google" id="ProtNLM"/>
    </source>
</evidence>
<sequence length="150" mass="15487">MTGMRGSGRRMTGAVLVAVAVGTLAACATGGGSGMCRHWILTSGPADWHDGATLIVEADVTTAGRTVDVTGVYDVHEASQTRVTKGEAPDGTIDVISPSVDCTTSGEPVTYDGADPLAEDGQYRLYLRPEEGRGGVWRLVVPGAVEPLAD</sequence>
<organism evidence="1 2">
    <name type="scientific">Clavibacter lycopersici</name>
    <dbReference type="NCBI Taxonomy" id="2301718"/>
    <lineage>
        <taxon>Bacteria</taxon>
        <taxon>Bacillati</taxon>
        <taxon>Actinomycetota</taxon>
        <taxon>Actinomycetes</taxon>
        <taxon>Micrococcales</taxon>
        <taxon>Microbacteriaceae</taxon>
        <taxon>Clavibacter</taxon>
    </lineage>
</organism>
<protein>
    <recommendedName>
        <fullName evidence="3">Lipoprotein</fullName>
    </recommendedName>
</protein>
<evidence type="ECO:0000313" key="1">
    <source>
        <dbReference type="EMBL" id="RIJ49618.1"/>
    </source>
</evidence>
<gene>
    <name evidence="1" type="ORF">DZG00_11740</name>
</gene>
<dbReference type="RefSeq" id="WP_119382631.1">
    <property type="nucleotide sequence ID" value="NZ_QWGU01000228.1"/>
</dbReference>
<dbReference type="PROSITE" id="PS51257">
    <property type="entry name" value="PROKAR_LIPOPROTEIN"/>
    <property type="match status" value="1"/>
</dbReference>
<proteinExistence type="predicted"/>
<dbReference type="EMBL" id="QWGT01000192">
    <property type="protein sequence ID" value="RIJ49618.1"/>
    <property type="molecule type" value="Genomic_DNA"/>
</dbReference>
<comment type="caution">
    <text evidence="1">The sequence shown here is derived from an EMBL/GenBank/DDBJ whole genome shotgun (WGS) entry which is preliminary data.</text>
</comment>
<dbReference type="AlphaFoldDB" id="A0A399T1D2"/>
<accession>A0A399T1D2</accession>
<dbReference type="OrthoDB" id="5020920at2"/>
<evidence type="ECO:0000313" key="2">
    <source>
        <dbReference type="Proteomes" id="UP000266484"/>
    </source>
</evidence>